<dbReference type="PANTHER" id="PTHR30290">
    <property type="entry name" value="PERIPLASMIC BINDING COMPONENT OF ABC TRANSPORTER"/>
    <property type="match status" value="1"/>
</dbReference>
<dbReference type="GO" id="GO:0043190">
    <property type="term" value="C:ATP-binding cassette (ABC) transporter complex"/>
    <property type="evidence" value="ECO:0007669"/>
    <property type="project" value="InterPro"/>
</dbReference>
<accession>A0AAV2VZ15</accession>
<dbReference type="RefSeq" id="WP_022613944.1">
    <property type="nucleotide sequence ID" value="NZ_LK391965.1"/>
</dbReference>
<feature type="signal peptide" evidence="2">
    <location>
        <begin position="1"/>
        <end position="19"/>
    </location>
</feature>
<dbReference type="GO" id="GO:0030288">
    <property type="term" value="C:outer membrane-bounded periplasmic space"/>
    <property type="evidence" value="ECO:0007669"/>
    <property type="project" value="TreeGrafter"/>
</dbReference>
<evidence type="ECO:0000256" key="2">
    <source>
        <dbReference type="SAM" id="SignalP"/>
    </source>
</evidence>
<dbReference type="Pfam" id="PF00496">
    <property type="entry name" value="SBP_bac_5"/>
    <property type="match status" value="1"/>
</dbReference>
<keyword evidence="1 2" id="KW-0732">Signal</keyword>
<name>A0AAV2VZ15_9VIBR</name>
<evidence type="ECO:0000313" key="5">
    <source>
        <dbReference type="Proteomes" id="UP000018211"/>
    </source>
</evidence>
<evidence type="ECO:0000259" key="3">
    <source>
        <dbReference type="Pfam" id="PF00496"/>
    </source>
</evidence>
<gene>
    <name evidence="4" type="ORF">VIBNISOn1_970034</name>
</gene>
<dbReference type="GO" id="GO:0015833">
    <property type="term" value="P:peptide transport"/>
    <property type="evidence" value="ECO:0007669"/>
    <property type="project" value="TreeGrafter"/>
</dbReference>
<dbReference type="SUPFAM" id="SSF53850">
    <property type="entry name" value="Periplasmic binding protein-like II"/>
    <property type="match status" value="1"/>
</dbReference>
<organism evidence="4 5">
    <name type="scientific">Vibrio nigripulchritudo SOn1</name>
    <dbReference type="NCBI Taxonomy" id="1238450"/>
    <lineage>
        <taxon>Bacteria</taxon>
        <taxon>Pseudomonadati</taxon>
        <taxon>Pseudomonadota</taxon>
        <taxon>Gammaproteobacteria</taxon>
        <taxon>Vibrionales</taxon>
        <taxon>Vibrionaceae</taxon>
        <taxon>Vibrio</taxon>
    </lineage>
</organism>
<dbReference type="InterPro" id="IPR000914">
    <property type="entry name" value="SBP_5_dom"/>
</dbReference>
<dbReference type="PANTHER" id="PTHR30290:SF64">
    <property type="entry name" value="ABC TRANSPORTER PERIPLASMIC BINDING PROTEIN"/>
    <property type="match status" value="1"/>
</dbReference>
<sequence>MKKLAMVTLLSAVGFTAQATTLPEGLTWNTNWDEPNIGSEEAERGGTYRTFILSFPQTLRSVGPDSNSGLRHYFLDKVPSLVGKHPDTLEWIPDLANEWAYAGDNKTIYFKLNPKAEWSDGEKVTADDFVFMLNFYRSKDIVEPWYNTYYSEQIDEIIKIDEHTIAAVSGVEKNPDDLLYALGSLRPRPEHFYKPSKDENGDGVDDNFVRKYNFKGEPTTYAYYLDKVKKGKSLTFKHVGDDWWGYSNPYYKNRFNVDKIRIKVIRDNDIARKHFEKGDLDAFPTILPSVWHEKTNSEPYQKGYIHRFWGFNERPQGAGGLWINTSKTHLGDINLRQGIMHATDYDGMIEKITRGDYSRKPHAMGFGHGKYDKPNPVPPKFDPELAGEFFNKAGFDKIGADGIRVNANGDRLSFAITYGYNSWTPRIAFLKEQGKKAGIEFNLNLVDGSSAFKFVLEKKHELAFLNMGGKEVPAYWEYFHSANANKAQTNSHTNFSSPELDKLIEQYRKEFDVEKRHSLSHQIQQKITEAHVIVPGYMVPYSREAYWRYIKFPKNAMTRMTEAMFPTNRVLGLHTFWIDSEMKKETKKAVKSGKTFEPVTVMDTRYKL</sequence>
<dbReference type="Proteomes" id="UP000018211">
    <property type="component" value="Unassembled WGS sequence"/>
</dbReference>
<dbReference type="InterPro" id="IPR039424">
    <property type="entry name" value="SBP_5"/>
</dbReference>
<dbReference type="GO" id="GO:1904680">
    <property type="term" value="F:peptide transmembrane transporter activity"/>
    <property type="evidence" value="ECO:0007669"/>
    <property type="project" value="TreeGrafter"/>
</dbReference>
<dbReference type="Gene3D" id="3.10.105.10">
    <property type="entry name" value="Dipeptide-binding Protein, Domain 3"/>
    <property type="match status" value="1"/>
</dbReference>
<dbReference type="AlphaFoldDB" id="A0AAV2VZ15"/>
<dbReference type="Gene3D" id="3.40.190.10">
    <property type="entry name" value="Periplasmic binding protein-like II"/>
    <property type="match status" value="1"/>
</dbReference>
<feature type="chain" id="PRO_5043461196" evidence="2">
    <location>
        <begin position="20"/>
        <end position="608"/>
    </location>
</feature>
<protein>
    <submittedName>
        <fullName evidence="4">ABC-type oligopeptide/dipeptide transport system, periplasmic component</fullName>
    </submittedName>
</protein>
<comment type="caution">
    <text evidence="4">The sequence shown here is derived from an EMBL/GenBank/DDBJ whole genome shotgun (WGS) entry which is preliminary data.</text>
</comment>
<dbReference type="CDD" id="cd08497">
    <property type="entry name" value="MbnE-like"/>
    <property type="match status" value="1"/>
</dbReference>
<dbReference type="EMBL" id="CAOF01000194">
    <property type="protein sequence ID" value="CCO50014.1"/>
    <property type="molecule type" value="Genomic_DNA"/>
</dbReference>
<evidence type="ECO:0000256" key="1">
    <source>
        <dbReference type="ARBA" id="ARBA00022729"/>
    </source>
</evidence>
<dbReference type="InterPro" id="IPR030678">
    <property type="entry name" value="Peptide/Ni-bd"/>
</dbReference>
<proteinExistence type="predicted"/>
<reference evidence="4 5" key="1">
    <citation type="journal article" date="2013" name="ISME J.">
        <title>Comparative genomics of pathogenic lineages of Vibrio nigripulchritudo identifies virulence-associated traits.</title>
        <authorList>
            <person name="Goudenege D."/>
            <person name="Labreuche Y."/>
            <person name="Krin E."/>
            <person name="Ansquer D."/>
            <person name="Mangenot S."/>
            <person name="Calteau A."/>
            <person name="Medigue C."/>
            <person name="Mazel D."/>
            <person name="Polz M.F."/>
            <person name="Le Roux F."/>
        </authorList>
    </citation>
    <scope>NUCLEOTIDE SEQUENCE [LARGE SCALE GENOMIC DNA]</scope>
    <source>
        <strain evidence="4 5">SOn1</strain>
    </source>
</reference>
<dbReference type="PIRSF" id="PIRSF002741">
    <property type="entry name" value="MppA"/>
    <property type="match status" value="1"/>
</dbReference>
<dbReference type="GO" id="GO:0042884">
    <property type="term" value="P:microcin transport"/>
    <property type="evidence" value="ECO:0007669"/>
    <property type="project" value="TreeGrafter"/>
</dbReference>
<evidence type="ECO:0000313" key="4">
    <source>
        <dbReference type="EMBL" id="CCO50014.1"/>
    </source>
</evidence>
<feature type="domain" description="Solute-binding protein family 5" evidence="3">
    <location>
        <begin position="91"/>
        <end position="474"/>
    </location>
</feature>